<reference evidence="2 3" key="1">
    <citation type="submission" date="2023-01" db="EMBL/GenBank/DDBJ databases">
        <title>Analysis of 21 Apiospora genomes using comparative genomics revels a genus with tremendous synthesis potential of carbohydrate active enzymes and secondary metabolites.</title>
        <authorList>
            <person name="Sorensen T."/>
        </authorList>
    </citation>
    <scope>NUCLEOTIDE SEQUENCE [LARGE SCALE GENOMIC DNA]</scope>
    <source>
        <strain evidence="2 3">CBS 117206</strain>
    </source>
</reference>
<gene>
    <name evidence="2" type="ORF">PG999_009938</name>
</gene>
<name>A0AAW0QMA7_9PEZI</name>
<dbReference type="AlphaFoldDB" id="A0AAW0QMA7"/>
<proteinExistence type="predicted"/>
<evidence type="ECO:0000256" key="1">
    <source>
        <dbReference type="SAM" id="SignalP"/>
    </source>
</evidence>
<protein>
    <submittedName>
        <fullName evidence="2">Uncharacterized protein</fullName>
    </submittedName>
</protein>
<comment type="caution">
    <text evidence="2">The sequence shown here is derived from an EMBL/GenBank/DDBJ whole genome shotgun (WGS) entry which is preliminary data.</text>
</comment>
<keyword evidence="3" id="KW-1185">Reference proteome</keyword>
<feature type="chain" id="PRO_5043900741" evidence="1">
    <location>
        <begin position="16"/>
        <end position="358"/>
    </location>
</feature>
<organism evidence="2 3">
    <name type="scientific">Apiospora kogelbergensis</name>
    <dbReference type="NCBI Taxonomy" id="1337665"/>
    <lineage>
        <taxon>Eukaryota</taxon>
        <taxon>Fungi</taxon>
        <taxon>Dikarya</taxon>
        <taxon>Ascomycota</taxon>
        <taxon>Pezizomycotina</taxon>
        <taxon>Sordariomycetes</taxon>
        <taxon>Xylariomycetidae</taxon>
        <taxon>Amphisphaeriales</taxon>
        <taxon>Apiosporaceae</taxon>
        <taxon>Apiospora</taxon>
    </lineage>
</organism>
<feature type="signal peptide" evidence="1">
    <location>
        <begin position="1"/>
        <end position="15"/>
    </location>
</feature>
<evidence type="ECO:0000313" key="3">
    <source>
        <dbReference type="Proteomes" id="UP001392437"/>
    </source>
</evidence>
<sequence>MQLVSLLSLASGAMALSVPSLPKREVLTADVQVPVVESVMNSAAFAPFKNSAKVLVKSEAASSRRAEPEPDAGRPATTPEYVFVLQCTENSFRGDYLVFGAAPGKCVSYYDFDSANSTEISQAYDNKVVSLSTNTGGNCQFYKYKGCNNKGDDRGLTSSYNYDLSYSSIPQDALQNKDRDLRSDPSVPPVKAVAKHRPTCCLNTGPRVSVDAVHDSLIKEMAFGTSSDTRSTTPGQIQCYEWYELTVDFSRQEHAASDVATRRDDRPQVIAVGGATSCYTWHFVGQSGVSHAQVRVRPLSCFYHEVGSAEQAQYQSELDDIDDLIDILGRDFEIEESGCRLQQNRRQRRSARIAARGY</sequence>
<dbReference type="Proteomes" id="UP001392437">
    <property type="component" value="Unassembled WGS sequence"/>
</dbReference>
<accession>A0AAW0QMA7</accession>
<evidence type="ECO:0000313" key="2">
    <source>
        <dbReference type="EMBL" id="KAK8106579.1"/>
    </source>
</evidence>
<keyword evidence="1" id="KW-0732">Signal</keyword>
<dbReference type="EMBL" id="JAQQWP010000008">
    <property type="protein sequence ID" value="KAK8106579.1"/>
    <property type="molecule type" value="Genomic_DNA"/>
</dbReference>